<proteinExistence type="inferred from homology"/>
<dbReference type="PANTHER" id="PTHR13501">
    <property type="entry name" value="CHLOROPLAST 50S RIBOSOMAL PROTEIN L22-RELATED"/>
    <property type="match status" value="1"/>
</dbReference>
<dbReference type="EMBL" id="MHTB01000057">
    <property type="protein sequence ID" value="OHA54094.1"/>
    <property type="molecule type" value="Genomic_DNA"/>
</dbReference>
<dbReference type="GO" id="GO:0003735">
    <property type="term" value="F:structural constituent of ribosome"/>
    <property type="evidence" value="ECO:0007669"/>
    <property type="project" value="InterPro"/>
</dbReference>
<dbReference type="Gene3D" id="3.90.470.10">
    <property type="entry name" value="Ribosomal protein L22/L17"/>
    <property type="match status" value="1"/>
</dbReference>
<keyword evidence="2 7" id="KW-0699">rRNA-binding</keyword>
<keyword evidence="4 7" id="KW-0689">Ribosomal protein</keyword>
<dbReference type="NCBIfam" id="TIGR01044">
    <property type="entry name" value="rplV_bact"/>
    <property type="match status" value="1"/>
</dbReference>
<dbReference type="Pfam" id="PF00237">
    <property type="entry name" value="Ribosomal_L22"/>
    <property type="match status" value="1"/>
</dbReference>
<dbReference type="InterPro" id="IPR001063">
    <property type="entry name" value="Ribosomal_uL22"/>
</dbReference>
<evidence type="ECO:0000256" key="7">
    <source>
        <dbReference type="HAMAP-Rule" id="MF_01331"/>
    </source>
</evidence>
<dbReference type="SUPFAM" id="SSF54843">
    <property type="entry name" value="Ribosomal protein L22"/>
    <property type="match status" value="1"/>
</dbReference>
<accession>A0A1G2Q0I4</accession>
<dbReference type="HAMAP" id="MF_01331_B">
    <property type="entry name" value="Ribosomal_uL22_B"/>
    <property type="match status" value="1"/>
</dbReference>
<dbReference type="PANTHER" id="PTHR13501:SF8">
    <property type="entry name" value="LARGE RIBOSOMAL SUBUNIT PROTEIN UL22M"/>
    <property type="match status" value="1"/>
</dbReference>
<comment type="function">
    <text evidence="7 10">This protein binds specifically to 23S rRNA; its binding is stimulated by other ribosomal proteins, e.g., L4, L17, and L20. It is important during the early stages of 50S assembly. It makes multiple contacts with different domains of the 23S rRNA in the assembled 50S subunit and ribosome.</text>
</comment>
<evidence type="ECO:0000256" key="2">
    <source>
        <dbReference type="ARBA" id="ARBA00022730"/>
    </source>
</evidence>
<keyword evidence="3 7" id="KW-0694">RNA-binding</keyword>
<dbReference type="InterPro" id="IPR036394">
    <property type="entry name" value="Ribosomal_uL22_sf"/>
</dbReference>
<dbReference type="GO" id="GO:0006412">
    <property type="term" value="P:translation"/>
    <property type="evidence" value="ECO:0007669"/>
    <property type="project" value="UniProtKB-UniRule"/>
</dbReference>
<dbReference type="InterPro" id="IPR047867">
    <property type="entry name" value="Ribosomal_uL22_bac/org-type"/>
</dbReference>
<comment type="caution">
    <text evidence="11">The sequence shown here is derived from an EMBL/GenBank/DDBJ whole genome shotgun (WGS) entry which is preliminary data.</text>
</comment>
<comment type="subunit">
    <text evidence="7 9">Part of the 50S ribosomal subunit.</text>
</comment>
<gene>
    <name evidence="7" type="primary">rplV</name>
    <name evidence="11" type="ORF">A2226_02175</name>
</gene>
<dbReference type="AlphaFoldDB" id="A0A1G2Q0I4"/>
<dbReference type="GO" id="GO:0019843">
    <property type="term" value="F:rRNA binding"/>
    <property type="evidence" value="ECO:0007669"/>
    <property type="project" value="UniProtKB-UniRule"/>
</dbReference>
<keyword evidence="5 7" id="KW-0687">Ribonucleoprotein</keyword>
<reference evidence="11 12" key="1">
    <citation type="journal article" date="2016" name="Nat. Commun.">
        <title>Thousands of microbial genomes shed light on interconnected biogeochemical processes in an aquifer system.</title>
        <authorList>
            <person name="Anantharaman K."/>
            <person name="Brown C.T."/>
            <person name="Hug L.A."/>
            <person name="Sharon I."/>
            <person name="Castelle C.J."/>
            <person name="Probst A.J."/>
            <person name="Thomas B.C."/>
            <person name="Singh A."/>
            <person name="Wilkins M.J."/>
            <person name="Karaoz U."/>
            <person name="Brodie E.L."/>
            <person name="Williams K.H."/>
            <person name="Hubbard S.S."/>
            <person name="Banfield J.F."/>
        </authorList>
    </citation>
    <scope>NUCLEOTIDE SEQUENCE [LARGE SCALE GENOMIC DNA]</scope>
</reference>
<evidence type="ECO:0000256" key="10">
    <source>
        <dbReference type="RuleBase" id="RU004008"/>
    </source>
</evidence>
<protein>
    <recommendedName>
        <fullName evidence="6 7">Large ribosomal subunit protein uL22</fullName>
    </recommendedName>
</protein>
<evidence type="ECO:0000313" key="11">
    <source>
        <dbReference type="EMBL" id="OHA54094.1"/>
    </source>
</evidence>
<evidence type="ECO:0000256" key="5">
    <source>
        <dbReference type="ARBA" id="ARBA00023274"/>
    </source>
</evidence>
<dbReference type="CDD" id="cd00336">
    <property type="entry name" value="Ribosomal_L22"/>
    <property type="match status" value="1"/>
</dbReference>
<sequence>MEFKAKIMNLRASPRKLKLVADLVRGKKLAEALQQLDASLLALAQPVVKLLRSAEANAKNNHKFGEGVLWVSKIEVGQGPVLKRWRPAARGSAHPIRRPMAHLKLELSDINPKSKTKVATKK</sequence>
<comment type="similarity">
    <text evidence="1 7 8">Belongs to the universal ribosomal protein uL22 family.</text>
</comment>
<dbReference type="GO" id="GO:0015934">
    <property type="term" value="C:large ribosomal subunit"/>
    <property type="evidence" value="ECO:0007669"/>
    <property type="project" value="InterPro"/>
</dbReference>
<evidence type="ECO:0000313" key="12">
    <source>
        <dbReference type="Proteomes" id="UP000178936"/>
    </source>
</evidence>
<comment type="function">
    <text evidence="7">The globular domain of the protein is located near the polypeptide exit tunnel on the outside of the subunit, while an extended beta-hairpin is found that lines the wall of the exit tunnel in the center of the 70S ribosome.</text>
</comment>
<evidence type="ECO:0000256" key="3">
    <source>
        <dbReference type="ARBA" id="ARBA00022884"/>
    </source>
</evidence>
<dbReference type="InterPro" id="IPR005727">
    <property type="entry name" value="Ribosomal_uL22_bac/chlpt-type"/>
</dbReference>
<evidence type="ECO:0000256" key="9">
    <source>
        <dbReference type="RuleBase" id="RU004006"/>
    </source>
</evidence>
<name>A0A1G2Q0I4_9BACT</name>
<organism evidence="11 12">
    <name type="scientific">Candidatus Veblenbacteria bacterium RIFOXYA2_FULL_43_9</name>
    <dbReference type="NCBI Taxonomy" id="1802425"/>
    <lineage>
        <taxon>Bacteria</taxon>
        <taxon>Candidatus Vebleniibacteriota</taxon>
    </lineage>
</organism>
<evidence type="ECO:0000256" key="8">
    <source>
        <dbReference type="RuleBase" id="RU004005"/>
    </source>
</evidence>
<dbReference type="Proteomes" id="UP000178936">
    <property type="component" value="Unassembled WGS sequence"/>
</dbReference>
<evidence type="ECO:0000256" key="4">
    <source>
        <dbReference type="ARBA" id="ARBA00022980"/>
    </source>
</evidence>
<evidence type="ECO:0000256" key="1">
    <source>
        <dbReference type="ARBA" id="ARBA00009451"/>
    </source>
</evidence>
<evidence type="ECO:0000256" key="6">
    <source>
        <dbReference type="ARBA" id="ARBA00035207"/>
    </source>
</evidence>